<dbReference type="InterPro" id="IPR056906">
    <property type="entry name" value="ORF2/G2P_dom"/>
</dbReference>
<organism evidence="2 3">
    <name type="scientific">Candidatus Thiothrix anitrata</name>
    <dbReference type="NCBI Taxonomy" id="2823902"/>
    <lineage>
        <taxon>Bacteria</taxon>
        <taxon>Pseudomonadati</taxon>
        <taxon>Pseudomonadota</taxon>
        <taxon>Gammaproteobacteria</taxon>
        <taxon>Thiotrichales</taxon>
        <taxon>Thiotrichaceae</taxon>
        <taxon>Thiothrix</taxon>
    </lineage>
</organism>
<dbReference type="Pfam" id="PF23343">
    <property type="entry name" value="REP_ORF2-G2P"/>
    <property type="match status" value="1"/>
</dbReference>
<proteinExistence type="predicted"/>
<evidence type="ECO:0000313" key="2">
    <source>
        <dbReference type="EMBL" id="QTR49217.1"/>
    </source>
</evidence>
<reference evidence="2 3" key="1">
    <citation type="submission" date="2021-04" db="EMBL/GenBank/DDBJ databases">
        <title>Genomics, taxonomy and metabolism of representatives of sulfur bacteria of the genus Thiothrix: Thiothrix fructosivorans QT, Thiothrix unzii A1T and three new species, Thiothrix subterranea sp. nov., Thiothrix litoralis sp. nov. and 'Candidatus Thiothrix anitrata' sp. nov.</title>
        <authorList>
            <person name="Ravin N.V."/>
            <person name="Smolyakov D."/>
            <person name="Rudenko T.S."/>
            <person name="Mardanov A.V."/>
            <person name="Beletsky A.V."/>
            <person name="Markov N.D."/>
            <person name="Fomenkov A.I."/>
            <person name="Roberts R.J."/>
            <person name="Karnachuk O.V."/>
            <person name="Novikov A."/>
            <person name="Grabovich M.Y."/>
        </authorList>
    </citation>
    <scope>NUCLEOTIDE SEQUENCE [LARGE SCALE GENOMIC DNA]</scope>
    <source>
        <strain evidence="2 3">A52</strain>
    </source>
</reference>
<dbReference type="RefSeq" id="WP_210226072.1">
    <property type="nucleotide sequence ID" value="NZ_CP072800.1"/>
</dbReference>
<gene>
    <name evidence="2" type="ORF">J8380_13225</name>
</gene>
<dbReference type="Proteomes" id="UP000672027">
    <property type="component" value="Chromosome"/>
</dbReference>
<accession>A0ABX7X1S5</accession>
<evidence type="ECO:0000259" key="1">
    <source>
        <dbReference type="Pfam" id="PF23343"/>
    </source>
</evidence>
<protein>
    <recommendedName>
        <fullName evidence="1">Replication-associated protein ORF2/G2P domain-containing protein</fullName>
    </recommendedName>
</protein>
<sequence length="343" mass="38992">MSNIPAAGLTRNPSNDERLTDNLSGVLSVSQIKPKKQLDEEKELDLWLQQLQRERLNESAFLDAAKQLGGTFSNYPRADASETITLKIGVQDVVVKHTTINGAIQNHAGGGKRGKITKLSRASVRRMKLTARNVPEGSFEAFLTLTYPQDFPTNGKKVKRDLAAMRKWLKRRQIGGFWFLEFQKRGAPHYHLFLSNYPLGGVAAVSKAWFKIVGSQDPKHLDWHMGRLSGRPCLEYMRKPHAASFYATKYASKQEQKNVPEGYSDVGRFWGIFGGMRPVWRFVVGRGSHCVESTKRLVNNFRCKFDKRALHGHWMLTTFISTVMWGGVEELNDIMSFVKWTPF</sequence>
<dbReference type="EMBL" id="CP072800">
    <property type="protein sequence ID" value="QTR49217.1"/>
    <property type="molecule type" value="Genomic_DNA"/>
</dbReference>
<name>A0ABX7X1S5_9GAMM</name>
<evidence type="ECO:0000313" key="3">
    <source>
        <dbReference type="Proteomes" id="UP000672027"/>
    </source>
</evidence>
<keyword evidence="3" id="KW-1185">Reference proteome</keyword>
<feature type="domain" description="Replication-associated protein ORF2/G2P" evidence="1">
    <location>
        <begin position="141"/>
        <end position="254"/>
    </location>
</feature>